<evidence type="ECO:0000256" key="1">
    <source>
        <dbReference type="SAM" id="SignalP"/>
    </source>
</evidence>
<dbReference type="PANTHER" id="PTHR31694">
    <property type="entry name" value="DESICCATION-LIKE PROTEIN"/>
    <property type="match status" value="1"/>
</dbReference>
<dbReference type="STRING" id="1109443.G4T9M4"/>
<comment type="caution">
    <text evidence="2">The sequence shown here is derived from an EMBL/GenBank/DDBJ whole genome shotgun (WGS) entry which is preliminary data.</text>
</comment>
<keyword evidence="3" id="KW-1185">Reference proteome</keyword>
<feature type="signal peptide" evidence="1">
    <location>
        <begin position="1"/>
        <end position="15"/>
    </location>
</feature>
<dbReference type="InParanoid" id="G4T9M4"/>
<dbReference type="Pfam" id="PF13668">
    <property type="entry name" value="Ferritin_2"/>
    <property type="match status" value="1"/>
</dbReference>
<dbReference type="Proteomes" id="UP000007148">
    <property type="component" value="Unassembled WGS sequence"/>
</dbReference>
<dbReference type="PANTHER" id="PTHR31694:SF26">
    <property type="entry name" value="OS05G0151100 PROTEIN"/>
    <property type="match status" value="1"/>
</dbReference>
<dbReference type="CDD" id="cd00657">
    <property type="entry name" value="Ferritin_like"/>
    <property type="match status" value="1"/>
</dbReference>
<protein>
    <submittedName>
        <fullName evidence="2">Related to stress response protein rds1p</fullName>
    </submittedName>
</protein>
<evidence type="ECO:0000313" key="3">
    <source>
        <dbReference type="Proteomes" id="UP000007148"/>
    </source>
</evidence>
<feature type="chain" id="PRO_5012294033" evidence="1">
    <location>
        <begin position="16"/>
        <end position="299"/>
    </location>
</feature>
<name>G4T9M4_SERID</name>
<dbReference type="InterPro" id="IPR012347">
    <property type="entry name" value="Ferritin-like"/>
</dbReference>
<dbReference type="Gene3D" id="1.20.1260.10">
    <property type="match status" value="1"/>
</dbReference>
<reference evidence="2 3" key="1">
    <citation type="journal article" date="2011" name="PLoS Pathog.">
        <title>Endophytic Life Strategies Decoded by Genome and Transcriptome Analyses of the Mutualistic Root Symbiont Piriformospora indica.</title>
        <authorList>
            <person name="Zuccaro A."/>
            <person name="Lahrmann U."/>
            <person name="Guldener U."/>
            <person name="Langen G."/>
            <person name="Pfiffi S."/>
            <person name="Biedenkopf D."/>
            <person name="Wong P."/>
            <person name="Samans B."/>
            <person name="Grimm C."/>
            <person name="Basiewicz M."/>
            <person name="Murat C."/>
            <person name="Martin F."/>
            <person name="Kogel K.H."/>
        </authorList>
    </citation>
    <scope>NUCLEOTIDE SEQUENCE [LARGE SCALE GENOMIC DNA]</scope>
    <source>
        <strain evidence="2 3">DSM 11827</strain>
    </source>
</reference>
<dbReference type="HOGENOM" id="CLU_029630_0_0_1"/>
<keyword evidence="1" id="KW-0732">Signal</keyword>
<proteinExistence type="predicted"/>
<dbReference type="InterPro" id="IPR009078">
    <property type="entry name" value="Ferritin-like_SF"/>
</dbReference>
<dbReference type="EMBL" id="CAFZ01000024">
    <property type="protein sequence ID" value="CCA68025.1"/>
    <property type="molecule type" value="Genomic_DNA"/>
</dbReference>
<dbReference type="SUPFAM" id="SSF47240">
    <property type="entry name" value="Ferritin-like"/>
    <property type="match status" value="1"/>
</dbReference>
<dbReference type="OMA" id="ECTYSFG"/>
<evidence type="ECO:0000313" key="2">
    <source>
        <dbReference type="EMBL" id="CCA68025.1"/>
    </source>
</evidence>
<sequence>MILPIVLLASTIAAAAPVEHVVNKRADDPSDTDILQYALTLEHLENAFYSGALSKFDVSAFQNDGFPSWVRDRFQQIADHEASHVQFLSTALGSSATQACNYSFPYTDPKSFAALAGVLEGVGTAAYLGAAKYITNKDYLTAAAAVLTTETRHTAWVKSAVMHDSAWSGAFDTPLDLNAVYSLAAPFIISCPSSNPSLPVKAFPALRVTSTPSPGKSVTFDFNSTSTGSNQMLYAAFFSGLDTLFAPLDSNKSATVPEKLVGTVYAVISTNGTVVSDDSTVAGPAILEFRLPEMARQTN</sequence>
<accession>G4T9M4</accession>
<gene>
    <name evidence="2" type="ORF">PIIN_01892</name>
</gene>
<organism evidence="2 3">
    <name type="scientific">Serendipita indica (strain DSM 11827)</name>
    <name type="common">Root endophyte fungus</name>
    <name type="synonym">Piriformospora indica</name>
    <dbReference type="NCBI Taxonomy" id="1109443"/>
    <lineage>
        <taxon>Eukaryota</taxon>
        <taxon>Fungi</taxon>
        <taxon>Dikarya</taxon>
        <taxon>Basidiomycota</taxon>
        <taxon>Agaricomycotina</taxon>
        <taxon>Agaricomycetes</taxon>
        <taxon>Sebacinales</taxon>
        <taxon>Serendipitaceae</taxon>
        <taxon>Serendipita</taxon>
    </lineage>
</organism>
<dbReference type="eggNOG" id="ENOG502RXKA">
    <property type="taxonomic scope" value="Eukaryota"/>
</dbReference>
<dbReference type="OrthoDB" id="1001765at2759"/>
<dbReference type="InterPro" id="IPR052965">
    <property type="entry name" value="Pigment-catalase-like"/>
</dbReference>
<dbReference type="AlphaFoldDB" id="G4T9M4"/>